<evidence type="ECO:0000313" key="3">
    <source>
        <dbReference type="Proteomes" id="UP000183987"/>
    </source>
</evidence>
<dbReference type="InterPro" id="IPR036724">
    <property type="entry name" value="Cobalamin-bd_sf"/>
</dbReference>
<dbReference type="GO" id="GO:0046872">
    <property type="term" value="F:metal ion binding"/>
    <property type="evidence" value="ECO:0007669"/>
    <property type="project" value="InterPro"/>
</dbReference>
<dbReference type="SUPFAM" id="SSF52242">
    <property type="entry name" value="Cobalamin (vitamin B12)-binding domain"/>
    <property type="match status" value="1"/>
</dbReference>
<gene>
    <name evidence="2" type="ORF">SAMN05444339_102223</name>
</gene>
<sequence>MARQQRDKDDLDRAAWVQAHLQFERLQTHLPEDAVSHVAQEVVRRLAFRLPRYGAGTDGPTRADIIRFCSTLTAADDDPAERFIRNLRRAGSSAHTIYLSYIAAAARHLGEQWEEDEISFAEVTMASGRLFRIIRGLRYVLDRDGPQPADSRRILLAVLPGDSHTLASEMAADLFRRDGWDVDLAVGEDHDSIVGRADTTRFAAVVIVANAIRDIATLTRLVIGLRIAAPVAPLVVAGKILDAPDVAALCGADAAIASLDTAAARLRAITGLAPPRDDGPSAP</sequence>
<dbReference type="Gene3D" id="1.10.1240.10">
    <property type="entry name" value="Methionine synthase domain"/>
    <property type="match status" value="1"/>
</dbReference>
<dbReference type="PROSITE" id="PS51332">
    <property type="entry name" value="B12_BINDING"/>
    <property type="match status" value="1"/>
</dbReference>
<dbReference type="Proteomes" id="UP000183987">
    <property type="component" value="Unassembled WGS sequence"/>
</dbReference>
<protein>
    <recommendedName>
        <fullName evidence="1">B12-binding domain-containing protein</fullName>
    </recommendedName>
</protein>
<accession>A0A1M4WTC0</accession>
<name>A0A1M4WTC0_LOKAT</name>
<dbReference type="STRING" id="366533.SAMN05444339_102223"/>
<evidence type="ECO:0000313" key="2">
    <source>
        <dbReference type="EMBL" id="SHE84458.1"/>
    </source>
</evidence>
<proteinExistence type="predicted"/>
<dbReference type="Gene3D" id="3.40.50.280">
    <property type="entry name" value="Cobalamin-binding domain"/>
    <property type="match status" value="1"/>
</dbReference>
<reference evidence="3" key="1">
    <citation type="submission" date="2016-11" db="EMBL/GenBank/DDBJ databases">
        <authorList>
            <person name="Varghese N."/>
            <person name="Submissions S."/>
        </authorList>
    </citation>
    <scope>NUCLEOTIDE SEQUENCE [LARGE SCALE GENOMIC DNA]</scope>
    <source>
        <strain evidence="3">DSM 29326</strain>
    </source>
</reference>
<organism evidence="2 3">
    <name type="scientific">Loktanella atrilutea</name>
    <dbReference type="NCBI Taxonomy" id="366533"/>
    <lineage>
        <taxon>Bacteria</taxon>
        <taxon>Pseudomonadati</taxon>
        <taxon>Pseudomonadota</taxon>
        <taxon>Alphaproteobacteria</taxon>
        <taxon>Rhodobacterales</taxon>
        <taxon>Roseobacteraceae</taxon>
        <taxon>Loktanella</taxon>
    </lineage>
</organism>
<feature type="domain" description="B12-binding" evidence="1">
    <location>
        <begin position="151"/>
        <end position="276"/>
    </location>
</feature>
<dbReference type="GO" id="GO:0031419">
    <property type="term" value="F:cobalamin binding"/>
    <property type="evidence" value="ECO:0007669"/>
    <property type="project" value="InterPro"/>
</dbReference>
<dbReference type="InterPro" id="IPR036594">
    <property type="entry name" value="Meth_synthase_dom"/>
</dbReference>
<dbReference type="Pfam" id="PF02607">
    <property type="entry name" value="B12-binding_2"/>
    <property type="match status" value="1"/>
</dbReference>
<dbReference type="RefSeq" id="WP_072856370.1">
    <property type="nucleotide sequence ID" value="NZ_FQUE01000002.1"/>
</dbReference>
<evidence type="ECO:0000259" key="1">
    <source>
        <dbReference type="PROSITE" id="PS51332"/>
    </source>
</evidence>
<dbReference type="InterPro" id="IPR003759">
    <property type="entry name" value="Cbl-bd_cap"/>
</dbReference>
<dbReference type="EMBL" id="FQUE01000002">
    <property type="protein sequence ID" value="SHE84458.1"/>
    <property type="molecule type" value="Genomic_DNA"/>
</dbReference>
<dbReference type="InterPro" id="IPR006158">
    <property type="entry name" value="Cobalamin-bd"/>
</dbReference>
<dbReference type="AlphaFoldDB" id="A0A1M4WTC0"/>
<keyword evidence="3" id="KW-1185">Reference proteome</keyword>